<proteinExistence type="predicted"/>
<dbReference type="InterPro" id="IPR036250">
    <property type="entry name" value="AcylCo_DH-like_C"/>
</dbReference>
<dbReference type="AlphaFoldDB" id="A0AAE4AYE3"/>
<organism evidence="1 2">
    <name type="scientific">Catenuloplanes indicus</name>
    <dbReference type="NCBI Taxonomy" id="137267"/>
    <lineage>
        <taxon>Bacteria</taxon>
        <taxon>Bacillati</taxon>
        <taxon>Actinomycetota</taxon>
        <taxon>Actinomycetes</taxon>
        <taxon>Micromonosporales</taxon>
        <taxon>Micromonosporaceae</taxon>
        <taxon>Catenuloplanes</taxon>
    </lineage>
</organism>
<dbReference type="SUPFAM" id="SSF47203">
    <property type="entry name" value="Acyl-CoA dehydrogenase C-terminal domain-like"/>
    <property type="match status" value="1"/>
</dbReference>
<dbReference type="EMBL" id="JAUSUZ010000001">
    <property type="protein sequence ID" value="MDQ0364983.1"/>
    <property type="molecule type" value="Genomic_DNA"/>
</dbReference>
<comment type="caution">
    <text evidence="1">The sequence shown here is derived from an EMBL/GenBank/DDBJ whole genome shotgun (WGS) entry which is preliminary data.</text>
</comment>
<sequence length="187" mass="19480">MADSSIGYPASLDALHEATAPGRLVASAGGHVVASSAALPLVDGDLSRFGAAWATAGQDTEPAAGQFRLGLLRLHTALLRDTVTKAMATLDGRTADGTSLLSRQLIQGALADAAAEIRECEQMYLMPGPPGVAKDWLISQRLIATGRRLLDLFGARGFLADGPAVDLFLAEVTSNVYLHPGTENQDA</sequence>
<gene>
    <name evidence="1" type="ORF">J2S42_001652</name>
</gene>
<protein>
    <recommendedName>
        <fullName evidence="3">Acyl-CoA dehydrogenase</fullName>
    </recommendedName>
</protein>
<evidence type="ECO:0000313" key="1">
    <source>
        <dbReference type="EMBL" id="MDQ0364983.1"/>
    </source>
</evidence>
<evidence type="ECO:0008006" key="3">
    <source>
        <dbReference type="Google" id="ProtNLM"/>
    </source>
</evidence>
<evidence type="ECO:0000313" key="2">
    <source>
        <dbReference type="Proteomes" id="UP001240236"/>
    </source>
</evidence>
<dbReference type="Proteomes" id="UP001240236">
    <property type="component" value="Unassembled WGS sequence"/>
</dbReference>
<dbReference type="RefSeq" id="WP_307236985.1">
    <property type="nucleotide sequence ID" value="NZ_JAUSUZ010000001.1"/>
</dbReference>
<reference evidence="1 2" key="1">
    <citation type="submission" date="2023-07" db="EMBL/GenBank/DDBJ databases">
        <title>Sequencing the genomes of 1000 actinobacteria strains.</title>
        <authorList>
            <person name="Klenk H.-P."/>
        </authorList>
    </citation>
    <scope>NUCLEOTIDE SEQUENCE [LARGE SCALE GENOMIC DNA]</scope>
    <source>
        <strain evidence="1 2">DSM 44709</strain>
    </source>
</reference>
<dbReference type="GO" id="GO:0016627">
    <property type="term" value="F:oxidoreductase activity, acting on the CH-CH group of donors"/>
    <property type="evidence" value="ECO:0007669"/>
    <property type="project" value="InterPro"/>
</dbReference>
<name>A0AAE4AYE3_9ACTN</name>
<accession>A0AAE4AYE3</accession>
<keyword evidence="2" id="KW-1185">Reference proteome</keyword>